<keyword evidence="2" id="KW-1185">Reference proteome</keyword>
<name>A0ABU9I7P1_9FLAO</name>
<organism evidence="1 2">
    <name type="scientific">Flavobacterium helocola</name>
    <dbReference type="NCBI Taxonomy" id="3139139"/>
    <lineage>
        <taxon>Bacteria</taxon>
        <taxon>Pseudomonadati</taxon>
        <taxon>Bacteroidota</taxon>
        <taxon>Flavobacteriia</taxon>
        <taxon>Flavobacteriales</taxon>
        <taxon>Flavobacteriaceae</taxon>
        <taxon>Flavobacterium</taxon>
    </lineage>
</organism>
<evidence type="ECO:0000313" key="2">
    <source>
        <dbReference type="Proteomes" id="UP001393056"/>
    </source>
</evidence>
<dbReference type="RefSeq" id="WP_291108229.1">
    <property type="nucleotide sequence ID" value="NZ_JBBYHT010000004.1"/>
</dbReference>
<comment type="caution">
    <text evidence="1">The sequence shown here is derived from an EMBL/GenBank/DDBJ whole genome shotgun (WGS) entry which is preliminary data.</text>
</comment>
<reference evidence="1 2" key="1">
    <citation type="submission" date="2024-04" db="EMBL/GenBank/DDBJ databases">
        <title>Flavobacterium sp. DGU41 16S ribosomal RNA gene Genome sequencing and assembly.</title>
        <authorList>
            <person name="Park S."/>
        </authorList>
    </citation>
    <scope>NUCLEOTIDE SEQUENCE [LARGE SCALE GENOMIC DNA]</scope>
    <source>
        <strain evidence="1 2">DGU41</strain>
    </source>
</reference>
<dbReference type="EMBL" id="JBBYHT010000004">
    <property type="protein sequence ID" value="MEL1248430.1"/>
    <property type="molecule type" value="Genomic_DNA"/>
</dbReference>
<dbReference type="Proteomes" id="UP001393056">
    <property type="component" value="Unassembled WGS sequence"/>
</dbReference>
<accession>A0ABU9I7P1</accession>
<gene>
    <name evidence="1" type="ORF">AAEO58_10280</name>
</gene>
<protein>
    <submittedName>
        <fullName evidence="1">Uncharacterized protein</fullName>
    </submittedName>
</protein>
<evidence type="ECO:0000313" key="1">
    <source>
        <dbReference type="EMBL" id="MEL1248430.1"/>
    </source>
</evidence>
<proteinExistence type="predicted"/>
<sequence>MAGQSRISTDRFGNPYQLIGCKDKKGTGFSSGYVELGGKLYKVEPSQAQKDGVEFWVKITLVKKKPSHSSM</sequence>